<evidence type="ECO:0000313" key="15">
    <source>
        <dbReference type="Proteomes" id="UP001209878"/>
    </source>
</evidence>
<feature type="region of interest" description="Disordered" evidence="11">
    <location>
        <begin position="262"/>
        <end position="292"/>
    </location>
</feature>
<keyword evidence="5 10" id="KW-0547">Nucleotide-binding</keyword>
<feature type="compositionally biased region" description="Basic residues" evidence="11">
    <location>
        <begin position="231"/>
        <end position="242"/>
    </location>
</feature>
<evidence type="ECO:0000256" key="9">
    <source>
        <dbReference type="ARBA" id="ARBA00048679"/>
    </source>
</evidence>
<accession>A0AAD9K8K6</accession>
<dbReference type="InterPro" id="IPR000719">
    <property type="entry name" value="Prot_kinase_dom"/>
</dbReference>
<evidence type="ECO:0000256" key="7">
    <source>
        <dbReference type="ARBA" id="ARBA00022840"/>
    </source>
</evidence>
<feature type="region of interest" description="Disordered" evidence="11">
    <location>
        <begin position="351"/>
        <end position="453"/>
    </location>
</feature>
<evidence type="ECO:0000256" key="10">
    <source>
        <dbReference type="PROSITE-ProRule" id="PRU10141"/>
    </source>
</evidence>
<dbReference type="Pfam" id="PF03607">
    <property type="entry name" value="DCX"/>
    <property type="match status" value="1"/>
</dbReference>
<feature type="compositionally biased region" description="Basic and acidic residues" evidence="11">
    <location>
        <begin position="200"/>
        <end position="212"/>
    </location>
</feature>
<dbReference type="InterPro" id="IPR003533">
    <property type="entry name" value="Doublecortin_dom"/>
</dbReference>
<dbReference type="PROSITE" id="PS50011">
    <property type="entry name" value="PROTEIN_KINASE_DOM"/>
    <property type="match status" value="1"/>
</dbReference>
<dbReference type="GO" id="GO:0004674">
    <property type="term" value="F:protein serine/threonine kinase activity"/>
    <property type="evidence" value="ECO:0007669"/>
    <property type="project" value="UniProtKB-KW"/>
</dbReference>
<dbReference type="CDD" id="cd14095">
    <property type="entry name" value="STKc_DCKL"/>
    <property type="match status" value="1"/>
</dbReference>
<evidence type="ECO:0000256" key="6">
    <source>
        <dbReference type="ARBA" id="ARBA00022777"/>
    </source>
</evidence>
<feature type="compositionally biased region" description="Polar residues" evidence="11">
    <location>
        <begin position="385"/>
        <end position="404"/>
    </location>
</feature>
<comment type="catalytic activity">
    <reaction evidence="9">
        <text>L-seryl-[protein] + ATP = O-phospho-L-seryl-[protein] + ADP + H(+)</text>
        <dbReference type="Rhea" id="RHEA:17989"/>
        <dbReference type="Rhea" id="RHEA-COMP:9863"/>
        <dbReference type="Rhea" id="RHEA-COMP:11604"/>
        <dbReference type="ChEBI" id="CHEBI:15378"/>
        <dbReference type="ChEBI" id="CHEBI:29999"/>
        <dbReference type="ChEBI" id="CHEBI:30616"/>
        <dbReference type="ChEBI" id="CHEBI:83421"/>
        <dbReference type="ChEBI" id="CHEBI:456216"/>
        <dbReference type="EC" id="2.7.11.1"/>
    </reaction>
</comment>
<dbReference type="PANTHER" id="PTHR24347">
    <property type="entry name" value="SERINE/THREONINE-PROTEIN KINASE"/>
    <property type="match status" value="1"/>
</dbReference>
<dbReference type="Proteomes" id="UP001209878">
    <property type="component" value="Unassembled WGS sequence"/>
</dbReference>
<dbReference type="Gene3D" id="3.10.20.230">
    <property type="entry name" value="Doublecortin domain"/>
    <property type="match status" value="1"/>
</dbReference>
<reference evidence="14" key="1">
    <citation type="journal article" date="2023" name="Mol. Biol. Evol.">
        <title>Third-Generation Sequencing Reveals the Adaptive Role of the Epigenome in Three Deep-Sea Polychaetes.</title>
        <authorList>
            <person name="Perez M."/>
            <person name="Aroh O."/>
            <person name="Sun Y."/>
            <person name="Lan Y."/>
            <person name="Juniper S.K."/>
            <person name="Young C.R."/>
            <person name="Angers B."/>
            <person name="Qian P.Y."/>
        </authorList>
    </citation>
    <scope>NUCLEOTIDE SEQUENCE</scope>
    <source>
        <strain evidence="14">R07B-5</strain>
    </source>
</reference>
<dbReference type="SMART" id="SM00537">
    <property type="entry name" value="DCX"/>
    <property type="match status" value="1"/>
</dbReference>
<dbReference type="InterPro" id="IPR036572">
    <property type="entry name" value="Doublecortin_dom_sf"/>
</dbReference>
<dbReference type="PROSITE" id="PS00108">
    <property type="entry name" value="PROTEIN_KINASE_ST"/>
    <property type="match status" value="1"/>
</dbReference>
<evidence type="ECO:0000256" key="2">
    <source>
        <dbReference type="ARBA" id="ARBA00012513"/>
    </source>
</evidence>
<evidence type="ECO:0000256" key="11">
    <source>
        <dbReference type="SAM" id="MobiDB-lite"/>
    </source>
</evidence>
<dbReference type="Gene3D" id="1.10.510.10">
    <property type="entry name" value="Transferase(Phosphotransferase) domain 1"/>
    <property type="match status" value="1"/>
</dbReference>
<evidence type="ECO:0000256" key="4">
    <source>
        <dbReference type="ARBA" id="ARBA00022679"/>
    </source>
</evidence>
<dbReference type="Gene3D" id="3.30.200.20">
    <property type="entry name" value="Phosphorylase Kinase, domain 1"/>
    <property type="match status" value="1"/>
</dbReference>
<dbReference type="AlphaFoldDB" id="A0AAD9K8K6"/>
<comment type="similarity">
    <text evidence="1">Belongs to the protein kinase superfamily. CAMK Ser/Thr protein kinase family. CaMK subfamily.</text>
</comment>
<keyword evidence="4" id="KW-0808">Transferase</keyword>
<dbReference type="EC" id="2.7.11.1" evidence="2"/>
<keyword evidence="15" id="KW-1185">Reference proteome</keyword>
<dbReference type="FunFam" id="3.30.200.20:FF:000003">
    <property type="entry name" value="Non-specific serine/threonine protein kinase"/>
    <property type="match status" value="1"/>
</dbReference>
<dbReference type="Pfam" id="PF00069">
    <property type="entry name" value="Pkinase"/>
    <property type="match status" value="1"/>
</dbReference>
<dbReference type="SMART" id="SM00220">
    <property type="entry name" value="S_TKc"/>
    <property type="match status" value="1"/>
</dbReference>
<comment type="catalytic activity">
    <reaction evidence="8">
        <text>L-threonyl-[protein] + ATP = O-phospho-L-threonyl-[protein] + ADP + H(+)</text>
        <dbReference type="Rhea" id="RHEA:46608"/>
        <dbReference type="Rhea" id="RHEA-COMP:11060"/>
        <dbReference type="Rhea" id="RHEA-COMP:11605"/>
        <dbReference type="ChEBI" id="CHEBI:15378"/>
        <dbReference type="ChEBI" id="CHEBI:30013"/>
        <dbReference type="ChEBI" id="CHEBI:30616"/>
        <dbReference type="ChEBI" id="CHEBI:61977"/>
        <dbReference type="ChEBI" id="CHEBI:456216"/>
        <dbReference type="EC" id="2.7.11.1"/>
    </reaction>
</comment>
<name>A0AAD9K8K6_RIDPI</name>
<evidence type="ECO:0000256" key="3">
    <source>
        <dbReference type="ARBA" id="ARBA00022527"/>
    </source>
</evidence>
<keyword evidence="6" id="KW-0418">Kinase</keyword>
<feature type="domain" description="Protein kinase" evidence="12">
    <location>
        <begin position="477"/>
        <end position="740"/>
    </location>
</feature>
<dbReference type="InterPro" id="IPR011009">
    <property type="entry name" value="Kinase-like_dom_sf"/>
</dbReference>
<feature type="binding site" evidence="10">
    <location>
        <position position="506"/>
    </location>
    <ligand>
        <name>ATP</name>
        <dbReference type="ChEBI" id="CHEBI:30616"/>
    </ligand>
</feature>
<dbReference type="PROSITE" id="PS00107">
    <property type="entry name" value="PROTEIN_KINASE_ATP"/>
    <property type="match status" value="1"/>
</dbReference>
<organism evidence="14 15">
    <name type="scientific">Ridgeia piscesae</name>
    <name type="common">Tubeworm</name>
    <dbReference type="NCBI Taxonomy" id="27915"/>
    <lineage>
        <taxon>Eukaryota</taxon>
        <taxon>Metazoa</taxon>
        <taxon>Spiralia</taxon>
        <taxon>Lophotrochozoa</taxon>
        <taxon>Annelida</taxon>
        <taxon>Polychaeta</taxon>
        <taxon>Sedentaria</taxon>
        <taxon>Canalipalpata</taxon>
        <taxon>Sabellida</taxon>
        <taxon>Siboglinidae</taxon>
        <taxon>Ridgeia</taxon>
    </lineage>
</organism>
<proteinExistence type="inferred from homology"/>
<evidence type="ECO:0000256" key="5">
    <source>
        <dbReference type="ARBA" id="ARBA00022741"/>
    </source>
</evidence>
<feature type="region of interest" description="Disordered" evidence="11">
    <location>
        <begin position="198"/>
        <end position="244"/>
    </location>
</feature>
<protein>
    <recommendedName>
        <fullName evidence="2">non-specific serine/threonine protein kinase</fullName>
        <ecNumber evidence="2">2.7.11.1</ecNumber>
    </recommendedName>
</protein>
<keyword evidence="7 10" id="KW-0067">ATP-binding</keyword>
<evidence type="ECO:0000313" key="14">
    <source>
        <dbReference type="EMBL" id="KAK2166677.1"/>
    </source>
</evidence>
<dbReference type="FunFam" id="1.10.510.10:FF:000066">
    <property type="entry name" value="Serine/threonine-protein kinase DCLK1 isoform 2"/>
    <property type="match status" value="1"/>
</dbReference>
<dbReference type="SUPFAM" id="SSF89837">
    <property type="entry name" value="Doublecortin (DC)"/>
    <property type="match status" value="1"/>
</dbReference>
<dbReference type="InterPro" id="IPR008271">
    <property type="entry name" value="Ser/Thr_kinase_AS"/>
</dbReference>
<dbReference type="PROSITE" id="PS50309">
    <property type="entry name" value="DC"/>
    <property type="match status" value="1"/>
</dbReference>
<dbReference type="GO" id="GO:0005524">
    <property type="term" value="F:ATP binding"/>
    <property type="evidence" value="ECO:0007669"/>
    <property type="project" value="UniProtKB-UniRule"/>
</dbReference>
<dbReference type="SUPFAM" id="SSF56112">
    <property type="entry name" value="Protein kinase-like (PK-like)"/>
    <property type="match status" value="1"/>
</dbReference>
<evidence type="ECO:0000256" key="8">
    <source>
        <dbReference type="ARBA" id="ARBA00047899"/>
    </source>
</evidence>
<feature type="domain" description="Doublecortin" evidence="13">
    <location>
        <begin position="83"/>
        <end position="168"/>
    </location>
</feature>
<keyword evidence="3" id="KW-0723">Serine/threonine-protein kinase</keyword>
<dbReference type="EMBL" id="JAODUO010001311">
    <property type="protein sequence ID" value="KAK2166677.1"/>
    <property type="molecule type" value="Genomic_DNA"/>
</dbReference>
<gene>
    <name evidence="14" type="ORF">NP493_1310g00030</name>
</gene>
<dbReference type="InterPro" id="IPR017441">
    <property type="entry name" value="Protein_kinase_ATP_BS"/>
</dbReference>
<dbReference type="GO" id="GO:0035556">
    <property type="term" value="P:intracellular signal transduction"/>
    <property type="evidence" value="ECO:0007669"/>
    <property type="project" value="InterPro"/>
</dbReference>
<sequence length="781" mass="88804">MLVIDIGKPHDHFYEELNLGLGEPNGVSFARGYQGAFHPGKTLRHSYPQQRPLYAGTFNNRTGPSSYWSGASGEAVLAKAKPKVVTIVRSGPKPHSTVKILLNRRSVQSFKQLMKDIAEAFGVKSKTNRVRRLYNIRGREVMSVSDFFRDDEVFIGVGMETLTTSDVQDVLEELYPNSPYAKNLLREWEKAWKKQHKLRTGADKDDGNDSKIDSGLGSDSSHRDDTEEGGHRRKGLSPRKSQKFAYEQDSDLVLRLERERMRAAEGERERTRRRMQKKIESERRALDDEKRRQGLVPLKPVLDPFRKMEVKRREREERHMEEIRRKLAMGQKPKILPIAENSTPNVIIVVKGDDNMRKTSPRKHKEKHSDTAVNSSDEDDGIMGSSRTSKLPSVARTESTNARTYRSETDEPSKNVANTRKATPKRVHSNVADDDANKENQVSQETAGKKKKPKAKVVYRTRFERQVSNADPILKKYDLGKVIGDGNFAVVKQCKLKNTSSEYAMKVMDKAKLKGKEHMVENEIAIMKECNHPNIVRLIEEFETPGEIYLVMELVKGGDLFDAITQSVKFNEVDSSRMVADMASALFYLHSRSIVHRDLKPENVLVYKKKDGTMTLKLADFGLAMEVKEPIYTVCGTPTYVAPEILSEIGELSIVCYGLEVDTWALGVITYILLCGFPPFRSPDRNQTELFEFIKAGVYEFLSPYWDNTSRGAKDLIKKLLVVSKKQRYTAIDVLCHPWVITEAETMAPSGRLDDHRKNLRNDLTQEAKRSLDSYNASRPS</sequence>
<comment type="caution">
    <text evidence="14">The sequence shown here is derived from an EMBL/GenBank/DDBJ whole genome shotgun (WGS) entry which is preliminary data.</text>
</comment>
<feature type="compositionally biased region" description="Basic and acidic residues" evidence="11">
    <location>
        <begin position="277"/>
        <end position="292"/>
    </location>
</feature>
<evidence type="ECO:0000259" key="13">
    <source>
        <dbReference type="PROSITE" id="PS50309"/>
    </source>
</evidence>
<feature type="compositionally biased region" description="Basic and acidic residues" evidence="11">
    <location>
        <begin position="220"/>
        <end position="230"/>
    </location>
</feature>
<evidence type="ECO:0000259" key="12">
    <source>
        <dbReference type="PROSITE" id="PS50011"/>
    </source>
</evidence>
<evidence type="ECO:0000256" key="1">
    <source>
        <dbReference type="ARBA" id="ARBA00005354"/>
    </source>
</evidence>